<keyword evidence="2" id="KW-0472">Membrane</keyword>
<dbReference type="AGR" id="WB:WBGene00010547"/>
<dbReference type="InParanoid" id="Q9XVX7"/>
<feature type="region of interest" description="Disordered" evidence="1">
    <location>
        <begin position="1"/>
        <end position="86"/>
    </location>
</feature>
<keyword evidence="4" id="KW-1185">Reference proteome</keyword>
<dbReference type="Bgee" id="WBGene00010547">
    <property type="expression patterns" value="Expressed in material anatomical entity and 3 other cell types or tissues"/>
</dbReference>
<organism evidence="3 4">
    <name type="scientific">Caenorhabditis elegans</name>
    <dbReference type="NCBI Taxonomy" id="6239"/>
    <lineage>
        <taxon>Eukaryota</taxon>
        <taxon>Metazoa</taxon>
        <taxon>Ecdysozoa</taxon>
        <taxon>Nematoda</taxon>
        <taxon>Chromadorea</taxon>
        <taxon>Rhabditida</taxon>
        <taxon>Rhabditina</taxon>
        <taxon>Rhabditomorpha</taxon>
        <taxon>Rhabditoidea</taxon>
        <taxon>Rhabditidae</taxon>
        <taxon>Peloderinae</taxon>
        <taxon>Caenorhabditis</taxon>
    </lineage>
</organism>
<dbReference type="Proteomes" id="UP000001940">
    <property type="component" value="Chromosome III"/>
</dbReference>
<protein>
    <submittedName>
        <fullName evidence="3">Wsv008</fullName>
    </submittedName>
</protein>
<evidence type="ECO:0000256" key="1">
    <source>
        <dbReference type="SAM" id="MobiDB-lite"/>
    </source>
</evidence>
<feature type="compositionally biased region" description="Basic and acidic residues" evidence="1">
    <location>
        <begin position="50"/>
        <end position="68"/>
    </location>
</feature>
<dbReference type="GeneID" id="176406"/>
<gene>
    <name evidence="3" type="ORF">CELE_K03H1.12</name>
    <name evidence="3 5" type="ORF">K03H1.12</name>
</gene>
<evidence type="ECO:0000313" key="4">
    <source>
        <dbReference type="Proteomes" id="UP000001940"/>
    </source>
</evidence>
<dbReference type="KEGG" id="cel:CELE_K03H1.12"/>
<dbReference type="WormBase" id="K03H1.12">
    <property type="protein sequence ID" value="CE46094"/>
    <property type="gene ID" value="WBGene00010547"/>
</dbReference>
<dbReference type="HOGENOM" id="CLU_1918936_0_0_1"/>
<feature type="transmembrane region" description="Helical" evidence="2">
    <location>
        <begin position="91"/>
        <end position="113"/>
    </location>
</feature>
<feature type="compositionally biased region" description="Low complexity" evidence="1">
    <location>
        <begin position="22"/>
        <end position="41"/>
    </location>
</feature>
<dbReference type="EMBL" id="BX284603">
    <property type="protein sequence ID" value="CAA82666.2"/>
    <property type="molecule type" value="Genomic_DNA"/>
</dbReference>
<name>Q9XVX7_CAEEL</name>
<evidence type="ECO:0000313" key="5">
    <source>
        <dbReference type="WormBase" id="K03H1.12"/>
    </source>
</evidence>
<dbReference type="FunCoup" id="Q9XVX7">
    <property type="interactions" value="360"/>
</dbReference>
<keyword evidence="2" id="KW-0812">Transmembrane</keyword>
<evidence type="ECO:0000256" key="2">
    <source>
        <dbReference type="SAM" id="Phobius"/>
    </source>
</evidence>
<keyword evidence="2" id="KW-1133">Transmembrane helix</keyword>
<dbReference type="CTD" id="176406"/>
<dbReference type="UCSC" id="K03H1.12">
    <property type="organism name" value="c. elegans"/>
</dbReference>
<sequence>MGDQYLCLDDVKGDGSAPPPMANAVSAPSPVAARTPPTFVNVPPPPAGIQKDRSVSKNDTTPEPKASTKDASSVLMDPENENKSGSSKLPLVIRILLTINTILFLIVLVFWFLTLFTGLHLINISFINNMFK</sequence>
<dbReference type="AlphaFoldDB" id="Q9XVX7"/>
<reference evidence="3 4" key="1">
    <citation type="journal article" date="1998" name="Science">
        <title>Genome sequence of the nematode C. elegans: a platform for investigating biology.</title>
        <authorList>
            <consortium name="The C. elegans sequencing consortium"/>
            <person name="Sulson J.E."/>
            <person name="Waterston R."/>
        </authorList>
    </citation>
    <scope>NUCLEOTIDE SEQUENCE [LARGE SCALE GENOMIC DNA]</scope>
    <source>
        <strain evidence="3 4">Bristol N2</strain>
    </source>
</reference>
<dbReference type="STRING" id="6239.K03H1.12.1"/>
<dbReference type="SMR" id="Q9XVX7"/>
<proteinExistence type="predicted"/>
<dbReference type="RefSeq" id="NP_499207.2">
    <property type="nucleotide sequence ID" value="NM_066806.3"/>
</dbReference>
<evidence type="ECO:0000313" key="3">
    <source>
        <dbReference type="EMBL" id="CAA82666.2"/>
    </source>
</evidence>
<accession>Q9XVX7</accession>
<dbReference type="PaxDb" id="6239-K03H1.12"/>